<evidence type="ECO:0000256" key="2">
    <source>
        <dbReference type="ARBA" id="ARBA00009023"/>
    </source>
</evidence>
<dbReference type="SUPFAM" id="SSF53850">
    <property type="entry name" value="Periplasmic binding protein-like II"/>
    <property type="match status" value="1"/>
</dbReference>
<keyword evidence="7" id="KW-0675">Receptor</keyword>
<dbReference type="InterPro" id="IPR018389">
    <property type="entry name" value="DctP_fam"/>
</dbReference>
<dbReference type="OrthoDB" id="8673861at2"/>
<evidence type="ECO:0000313" key="8">
    <source>
        <dbReference type="Proteomes" id="UP000198796"/>
    </source>
</evidence>
<dbReference type="EMBL" id="FOJU01000008">
    <property type="protein sequence ID" value="SFB17023.1"/>
    <property type="molecule type" value="Genomic_DNA"/>
</dbReference>
<dbReference type="AlphaFoldDB" id="A0A1I0YY89"/>
<keyword evidence="4 6" id="KW-0732">Signal</keyword>
<keyword evidence="3" id="KW-0813">Transport</keyword>
<comment type="subcellular location">
    <subcellularLocation>
        <location evidence="1">Periplasm</location>
    </subcellularLocation>
</comment>
<dbReference type="RefSeq" id="WP_092066891.1">
    <property type="nucleotide sequence ID" value="NZ_FOJU01000008.1"/>
</dbReference>
<feature type="signal peptide" evidence="6">
    <location>
        <begin position="1"/>
        <end position="21"/>
    </location>
</feature>
<evidence type="ECO:0000313" key="7">
    <source>
        <dbReference type="EMBL" id="SFB17023.1"/>
    </source>
</evidence>
<protein>
    <submittedName>
        <fullName evidence="7">Tripartite ATP-independent transporter solute receptor, DctP family</fullName>
    </submittedName>
</protein>
<dbReference type="InterPro" id="IPR004682">
    <property type="entry name" value="TRAP_DctP"/>
</dbReference>
<dbReference type="PIRSF" id="PIRSF006470">
    <property type="entry name" value="DctB"/>
    <property type="match status" value="1"/>
</dbReference>
<dbReference type="Pfam" id="PF03480">
    <property type="entry name" value="DctP"/>
    <property type="match status" value="1"/>
</dbReference>
<evidence type="ECO:0000256" key="1">
    <source>
        <dbReference type="ARBA" id="ARBA00004418"/>
    </source>
</evidence>
<gene>
    <name evidence="7" type="ORF">SAMN05421688_3371</name>
</gene>
<dbReference type="Gene3D" id="3.40.190.170">
    <property type="entry name" value="Bacterial extracellular solute-binding protein, family 7"/>
    <property type="match status" value="1"/>
</dbReference>
<keyword evidence="8" id="KW-1185">Reference proteome</keyword>
<dbReference type="CDD" id="cd13603">
    <property type="entry name" value="PBP2_TRAP_Siap_TeaA_like"/>
    <property type="match status" value="1"/>
</dbReference>
<dbReference type="PANTHER" id="PTHR33376:SF7">
    <property type="entry name" value="C4-DICARBOXYLATE-BINDING PROTEIN DCTB"/>
    <property type="match status" value="1"/>
</dbReference>
<dbReference type="NCBIfam" id="TIGR00787">
    <property type="entry name" value="dctP"/>
    <property type="match status" value="1"/>
</dbReference>
<dbReference type="PANTHER" id="PTHR33376">
    <property type="match status" value="1"/>
</dbReference>
<comment type="similarity">
    <text evidence="2">Belongs to the bacterial solute-binding protein 7 family.</text>
</comment>
<evidence type="ECO:0000256" key="3">
    <source>
        <dbReference type="ARBA" id="ARBA00022448"/>
    </source>
</evidence>
<dbReference type="Proteomes" id="UP000198796">
    <property type="component" value="Unassembled WGS sequence"/>
</dbReference>
<organism evidence="7 8">
    <name type="scientific">Poseidonocella pacifica</name>
    <dbReference type="NCBI Taxonomy" id="871651"/>
    <lineage>
        <taxon>Bacteria</taxon>
        <taxon>Pseudomonadati</taxon>
        <taxon>Pseudomonadota</taxon>
        <taxon>Alphaproteobacteria</taxon>
        <taxon>Rhodobacterales</taxon>
        <taxon>Roseobacteraceae</taxon>
        <taxon>Poseidonocella</taxon>
    </lineage>
</organism>
<dbReference type="GO" id="GO:0055085">
    <property type="term" value="P:transmembrane transport"/>
    <property type="evidence" value="ECO:0007669"/>
    <property type="project" value="InterPro"/>
</dbReference>
<sequence>MKTLTSLACLLSAALALPAFAQDYTLRIAHTNAADEVQDKGLQKMRELLEAKTDGRATIEIFPNGQLGDEAQLVEQVMLGSLDVAMTANSTISNYITDYRVFDLPFLFPTIAKLNTVLDGPVYGMLEDSANDTGLELIAVYSSGIRHIMTKEEINSIDDLKNVKIRTMQNPIHVDAFTAFGANPTPLAYSELYGALQSGVVDGAEGAATNYTGQKLYEVAPDFAMVGWLNMTAPVFMQKAAFDMLPEDIQTAVLESGRESADWQRQYVDDQEKPLLDALVEKGVTITQPDPAPFQEAAVPLYNAMLETETQQALFDAVMETPTN</sequence>
<feature type="chain" id="PRO_5011571829" evidence="6">
    <location>
        <begin position="22"/>
        <end position="324"/>
    </location>
</feature>
<proteinExistence type="inferred from homology"/>
<dbReference type="GO" id="GO:0030288">
    <property type="term" value="C:outer membrane-bounded periplasmic space"/>
    <property type="evidence" value="ECO:0007669"/>
    <property type="project" value="InterPro"/>
</dbReference>
<dbReference type="InterPro" id="IPR038404">
    <property type="entry name" value="TRAP_DctP_sf"/>
</dbReference>
<dbReference type="NCBIfam" id="NF037995">
    <property type="entry name" value="TRAP_S1"/>
    <property type="match status" value="1"/>
</dbReference>
<evidence type="ECO:0000256" key="5">
    <source>
        <dbReference type="ARBA" id="ARBA00022764"/>
    </source>
</evidence>
<evidence type="ECO:0000256" key="6">
    <source>
        <dbReference type="SAM" id="SignalP"/>
    </source>
</evidence>
<reference evidence="7 8" key="1">
    <citation type="submission" date="2016-10" db="EMBL/GenBank/DDBJ databases">
        <authorList>
            <person name="de Groot N.N."/>
        </authorList>
    </citation>
    <scope>NUCLEOTIDE SEQUENCE [LARGE SCALE GENOMIC DNA]</scope>
    <source>
        <strain evidence="7 8">DSM 29316</strain>
    </source>
</reference>
<keyword evidence="5" id="KW-0574">Periplasm</keyword>
<name>A0A1I0YY89_9RHOB</name>
<dbReference type="STRING" id="871651.SAMN05421688_3371"/>
<accession>A0A1I0YY89</accession>
<evidence type="ECO:0000256" key="4">
    <source>
        <dbReference type="ARBA" id="ARBA00022729"/>
    </source>
</evidence>